<evidence type="ECO:0000313" key="2">
    <source>
        <dbReference type="EMBL" id="CUH80062.1"/>
    </source>
</evidence>
<dbReference type="AlphaFoldDB" id="A0A0P1GF39"/>
<protein>
    <recommendedName>
        <fullName evidence="1">Hedgehog/Intein (Hint) domain-containing protein</fullName>
    </recommendedName>
</protein>
<keyword evidence="3" id="KW-1185">Reference proteome</keyword>
<name>A0A0P1GF39_9RHOB</name>
<proteinExistence type="predicted"/>
<dbReference type="InterPro" id="IPR036844">
    <property type="entry name" value="Hint_dom_sf"/>
</dbReference>
<evidence type="ECO:0000313" key="3">
    <source>
        <dbReference type="Proteomes" id="UP000054935"/>
    </source>
</evidence>
<organism evidence="2 3">
    <name type="scientific">Tropicibacter naphthalenivorans</name>
    <dbReference type="NCBI Taxonomy" id="441103"/>
    <lineage>
        <taxon>Bacteria</taxon>
        <taxon>Pseudomonadati</taxon>
        <taxon>Pseudomonadota</taxon>
        <taxon>Alphaproteobacteria</taxon>
        <taxon>Rhodobacterales</taxon>
        <taxon>Roseobacteraceae</taxon>
        <taxon>Tropicibacter</taxon>
    </lineage>
</organism>
<evidence type="ECO:0000259" key="1">
    <source>
        <dbReference type="Pfam" id="PF13403"/>
    </source>
</evidence>
<dbReference type="EMBL" id="CYSE01000005">
    <property type="protein sequence ID" value="CUH80062.1"/>
    <property type="molecule type" value="Genomic_DNA"/>
</dbReference>
<dbReference type="SUPFAM" id="SSF51294">
    <property type="entry name" value="Hedgehog/intein (Hint) domain"/>
    <property type="match status" value="1"/>
</dbReference>
<reference evidence="2 3" key="1">
    <citation type="submission" date="2015-09" db="EMBL/GenBank/DDBJ databases">
        <authorList>
            <consortium name="Swine Surveillance"/>
        </authorList>
    </citation>
    <scope>NUCLEOTIDE SEQUENCE [LARGE SCALE GENOMIC DNA]</scope>
    <source>
        <strain evidence="2 3">CECT 7648</strain>
    </source>
</reference>
<dbReference type="Proteomes" id="UP000054935">
    <property type="component" value="Unassembled WGS sequence"/>
</dbReference>
<dbReference type="InterPro" id="IPR028992">
    <property type="entry name" value="Hedgehog/Intein_dom"/>
</dbReference>
<gene>
    <name evidence="2" type="ORF">TRN7648_02781</name>
</gene>
<dbReference type="STRING" id="441103.TRN7648_02781"/>
<dbReference type="Pfam" id="PF13403">
    <property type="entry name" value="Hint_2"/>
    <property type="match status" value="1"/>
</dbReference>
<accession>A0A0P1GF39</accession>
<sequence>MEPKTVRRAQGAIRPARHVAPESAKNALMAGTVVLTLDGALPVEFINEGDRVITRDSGMAVVKQVRRIRRKLPAVGIKAGSLGNTRPDRDAVFPATQELLVRDWRAETLFGASQALVPVARLVDGEFVRDLGEVEMETVELVFDAPHILYADGLEVASATQEMATV</sequence>
<dbReference type="OrthoDB" id="7873527at2"/>
<feature type="domain" description="Hedgehog/Intein (Hint)" evidence="1">
    <location>
        <begin position="28"/>
        <end position="160"/>
    </location>
</feature>